<feature type="region of interest" description="Disordered" evidence="1">
    <location>
        <begin position="366"/>
        <end position="389"/>
    </location>
</feature>
<gene>
    <name evidence="2" type="ORF">PAXRUDRAFT_824977</name>
</gene>
<dbReference type="InParanoid" id="A0A0D0DTR9"/>
<sequence>MLSFGDITQSPTIDHLAPCHDSTPRGAEPMLTFDDILGIAQEYERAHGAVHISQSQGLQSGGVMSLKHILAAILPTESRGRGPEDRRCGLDHGDECVQLLSTPAPDETWKSPWLEALEASQPHPHLYSRPTHEAEASTHVHASPGVSEDKNTPTLLGWTPPNGAQVVDLEPNLELPDLDAWYPPWLAKLVVPSVLSQYRHPEVGSSSTMPWVSDGAQPKKPVGEAAAPPTRSGKVVENDEKSKPSPPAQLPRTRPVSASIQQTSSCSNENVPARTAAKSSRARSRPSSAAGATATRARTYANAPRGGVPPHLARTVTKANILRAEQERERMRAAAFGGSAGRKPSVLATVGNVQPIGVKESSMGVGKKVFDWGGDGEREEGRVQKRTKV</sequence>
<evidence type="ECO:0000313" key="2">
    <source>
        <dbReference type="EMBL" id="KIK97393.1"/>
    </source>
</evidence>
<protein>
    <submittedName>
        <fullName evidence="2">Uncharacterized protein</fullName>
    </submittedName>
</protein>
<evidence type="ECO:0000256" key="1">
    <source>
        <dbReference type="SAM" id="MobiDB-lite"/>
    </source>
</evidence>
<feature type="compositionally biased region" description="Basic and acidic residues" evidence="1">
    <location>
        <begin position="234"/>
        <end position="243"/>
    </location>
</feature>
<feature type="compositionally biased region" description="Polar residues" evidence="1">
    <location>
        <begin position="1"/>
        <end position="12"/>
    </location>
</feature>
<organism evidence="2 3">
    <name type="scientific">Paxillus rubicundulus Ve08.2h10</name>
    <dbReference type="NCBI Taxonomy" id="930991"/>
    <lineage>
        <taxon>Eukaryota</taxon>
        <taxon>Fungi</taxon>
        <taxon>Dikarya</taxon>
        <taxon>Basidiomycota</taxon>
        <taxon>Agaricomycotina</taxon>
        <taxon>Agaricomycetes</taxon>
        <taxon>Agaricomycetidae</taxon>
        <taxon>Boletales</taxon>
        <taxon>Paxilineae</taxon>
        <taxon>Paxillaceae</taxon>
        <taxon>Paxillus</taxon>
    </lineage>
</organism>
<feature type="compositionally biased region" description="Polar residues" evidence="1">
    <location>
        <begin position="256"/>
        <end position="270"/>
    </location>
</feature>
<feature type="compositionally biased region" description="Low complexity" evidence="1">
    <location>
        <begin position="272"/>
        <end position="305"/>
    </location>
</feature>
<feature type="region of interest" description="Disordered" evidence="1">
    <location>
        <begin position="201"/>
        <end position="310"/>
    </location>
</feature>
<proteinExistence type="predicted"/>
<name>A0A0D0DTR9_9AGAM</name>
<dbReference type="Proteomes" id="UP000054538">
    <property type="component" value="Unassembled WGS sequence"/>
</dbReference>
<dbReference type="HOGENOM" id="CLU_801822_0_0_1"/>
<dbReference type="OrthoDB" id="2668884at2759"/>
<feature type="region of interest" description="Disordered" evidence="1">
    <location>
        <begin position="1"/>
        <end position="20"/>
    </location>
</feature>
<evidence type="ECO:0000313" key="3">
    <source>
        <dbReference type="Proteomes" id="UP000054538"/>
    </source>
</evidence>
<dbReference type="AlphaFoldDB" id="A0A0D0DTR9"/>
<keyword evidence="3" id="KW-1185">Reference proteome</keyword>
<accession>A0A0D0DTR9</accession>
<feature type="region of interest" description="Disordered" evidence="1">
    <location>
        <begin position="123"/>
        <end position="159"/>
    </location>
</feature>
<reference evidence="3" key="2">
    <citation type="submission" date="2015-01" db="EMBL/GenBank/DDBJ databases">
        <title>Evolutionary Origins and Diversification of the Mycorrhizal Mutualists.</title>
        <authorList>
            <consortium name="DOE Joint Genome Institute"/>
            <consortium name="Mycorrhizal Genomics Consortium"/>
            <person name="Kohler A."/>
            <person name="Kuo A."/>
            <person name="Nagy L.G."/>
            <person name="Floudas D."/>
            <person name="Copeland A."/>
            <person name="Barry K.W."/>
            <person name="Cichocki N."/>
            <person name="Veneault-Fourrey C."/>
            <person name="LaButti K."/>
            <person name="Lindquist E.A."/>
            <person name="Lipzen A."/>
            <person name="Lundell T."/>
            <person name="Morin E."/>
            <person name="Murat C."/>
            <person name="Riley R."/>
            <person name="Ohm R."/>
            <person name="Sun H."/>
            <person name="Tunlid A."/>
            <person name="Henrissat B."/>
            <person name="Grigoriev I.V."/>
            <person name="Hibbett D.S."/>
            <person name="Martin F."/>
        </authorList>
    </citation>
    <scope>NUCLEOTIDE SEQUENCE [LARGE SCALE GENOMIC DNA]</scope>
    <source>
        <strain evidence="3">Ve08.2h10</strain>
    </source>
</reference>
<dbReference type="EMBL" id="KN824938">
    <property type="protein sequence ID" value="KIK97393.1"/>
    <property type="molecule type" value="Genomic_DNA"/>
</dbReference>
<reference evidence="2 3" key="1">
    <citation type="submission" date="2014-04" db="EMBL/GenBank/DDBJ databases">
        <authorList>
            <consortium name="DOE Joint Genome Institute"/>
            <person name="Kuo A."/>
            <person name="Kohler A."/>
            <person name="Jargeat P."/>
            <person name="Nagy L.G."/>
            <person name="Floudas D."/>
            <person name="Copeland A."/>
            <person name="Barry K.W."/>
            <person name="Cichocki N."/>
            <person name="Veneault-Fourrey C."/>
            <person name="LaButti K."/>
            <person name="Lindquist E.A."/>
            <person name="Lipzen A."/>
            <person name="Lundell T."/>
            <person name="Morin E."/>
            <person name="Murat C."/>
            <person name="Sun H."/>
            <person name="Tunlid A."/>
            <person name="Henrissat B."/>
            <person name="Grigoriev I.V."/>
            <person name="Hibbett D.S."/>
            <person name="Martin F."/>
            <person name="Nordberg H.P."/>
            <person name="Cantor M.N."/>
            <person name="Hua S.X."/>
        </authorList>
    </citation>
    <scope>NUCLEOTIDE SEQUENCE [LARGE SCALE GENOMIC DNA]</scope>
    <source>
        <strain evidence="2 3">Ve08.2h10</strain>
    </source>
</reference>